<feature type="binding site" evidence="16">
    <location>
        <position position="135"/>
    </location>
    <ligand>
        <name>substrate</name>
    </ligand>
</feature>
<dbReference type="PROSITE" id="PS50873">
    <property type="entry name" value="PEROXIDASE_4"/>
    <property type="match status" value="1"/>
</dbReference>
<dbReference type="SUPFAM" id="SSF48113">
    <property type="entry name" value="Heme-dependent peroxidases"/>
    <property type="match status" value="1"/>
</dbReference>
<comment type="subcellular location">
    <subcellularLocation>
        <location evidence="3">Secreted</location>
    </subcellularLocation>
</comment>
<keyword evidence="14" id="KW-0325">Glycoprotein</keyword>
<evidence type="ECO:0000256" key="19">
    <source>
        <dbReference type="PIRSR" id="PIRSR600823-5"/>
    </source>
</evidence>
<organism evidence="21 22">
    <name type="scientific">Chenopodium quinoa</name>
    <name type="common">Quinoa</name>
    <dbReference type="NCBI Taxonomy" id="63459"/>
    <lineage>
        <taxon>Eukaryota</taxon>
        <taxon>Viridiplantae</taxon>
        <taxon>Streptophyta</taxon>
        <taxon>Embryophyta</taxon>
        <taxon>Tracheophyta</taxon>
        <taxon>Spermatophyta</taxon>
        <taxon>Magnoliopsida</taxon>
        <taxon>eudicotyledons</taxon>
        <taxon>Gunneridae</taxon>
        <taxon>Pentapetalae</taxon>
        <taxon>Caryophyllales</taxon>
        <taxon>Chenopodiaceae</taxon>
        <taxon>Chenopodioideae</taxon>
        <taxon>Atripliceae</taxon>
        <taxon>Chenopodium</taxon>
    </lineage>
</organism>
<evidence type="ECO:0000313" key="21">
    <source>
        <dbReference type="EnsemblPlants" id="AUR62044410-RA:cds"/>
    </source>
</evidence>
<evidence type="ECO:0000256" key="18">
    <source>
        <dbReference type="PIRSR" id="PIRSR600823-4"/>
    </source>
</evidence>
<keyword evidence="6" id="KW-0575">Peroxidase</keyword>
<dbReference type="PROSITE" id="PS00436">
    <property type="entry name" value="PEROXIDASE_2"/>
    <property type="match status" value="1"/>
</dbReference>
<dbReference type="PANTHER" id="PTHR31388:SF5">
    <property type="entry name" value="PEROXIDASE"/>
    <property type="match status" value="1"/>
</dbReference>
<dbReference type="EC" id="1.11.1.7" evidence="5"/>
<proteinExistence type="inferred from homology"/>
<comment type="cofactor">
    <cofactor evidence="17">
        <name>Ca(2+)</name>
        <dbReference type="ChEBI" id="CHEBI:29108"/>
    </cofactor>
    <text evidence="17">Binds 2 calcium ions per subunit.</text>
</comment>
<feature type="disulfide bond" evidence="19">
    <location>
        <begin position="39"/>
        <end position="44"/>
    </location>
</feature>
<dbReference type="AlphaFoldDB" id="A0A803NE63"/>
<dbReference type="InterPro" id="IPR033905">
    <property type="entry name" value="Secretory_peroxidase"/>
</dbReference>
<feature type="disulfide bond" evidence="19">
    <location>
        <begin position="6"/>
        <end position="87"/>
    </location>
</feature>
<feature type="binding site" evidence="17">
    <location>
        <position position="43"/>
    </location>
    <ligand>
        <name>Ca(2+)</name>
        <dbReference type="ChEBI" id="CHEBI:29108"/>
        <label>1</label>
    </ligand>
</feature>
<comment type="similarity">
    <text evidence="4">Belongs to the peroxidase family. Ascorbate peroxidase subfamily.</text>
</comment>
<reference evidence="21" key="2">
    <citation type="submission" date="2021-03" db="UniProtKB">
        <authorList>
            <consortium name="EnsemblPlants"/>
        </authorList>
    </citation>
    <scope>IDENTIFICATION</scope>
</reference>
<evidence type="ECO:0000256" key="17">
    <source>
        <dbReference type="PIRSR" id="PIRSR600823-3"/>
    </source>
</evidence>
<comment type="cofactor">
    <cofactor evidence="17">
        <name>heme b</name>
        <dbReference type="ChEBI" id="CHEBI:60344"/>
    </cofactor>
    <text evidence="17">Binds 1 heme b (iron(II)-protoporphyrin IX) group per subunit.</text>
</comment>
<protein>
    <recommendedName>
        <fullName evidence="5">peroxidase</fullName>
        <ecNumber evidence="5">1.11.1.7</ecNumber>
    </recommendedName>
</protein>
<keyword evidence="7" id="KW-0349">Heme</keyword>
<evidence type="ECO:0000256" key="3">
    <source>
        <dbReference type="ARBA" id="ARBA00004613"/>
    </source>
</evidence>
<evidence type="ECO:0000256" key="16">
    <source>
        <dbReference type="PIRSR" id="PIRSR600823-2"/>
    </source>
</evidence>
<feature type="binding site" evidence="17">
    <location>
        <position position="166"/>
    </location>
    <ligand>
        <name>Ca(2+)</name>
        <dbReference type="ChEBI" id="CHEBI:29108"/>
        <label>2</label>
    </ligand>
</feature>
<dbReference type="GO" id="GO:0006979">
    <property type="term" value="P:response to oxidative stress"/>
    <property type="evidence" value="ECO:0007669"/>
    <property type="project" value="InterPro"/>
</dbReference>
<dbReference type="FunFam" id="1.10.520.10:FF:000009">
    <property type="entry name" value="Peroxidase"/>
    <property type="match status" value="1"/>
</dbReference>
<evidence type="ECO:0000256" key="2">
    <source>
        <dbReference type="ARBA" id="ARBA00002322"/>
    </source>
</evidence>
<dbReference type="Gramene" id="AUR62044410-RA">
    <property type="protein sequence ID" value="AUR62044410-RA:cds"/>
    <property type="gene ID" value="AUR62044410"/>
</dbReference>
<dbReference type="InterPro" id="IPR010255">
    <property type="entry name" value="Haem_peroxidase_sf"/>
</dbReference>
<dbReference type="EnsemblPlants" id="AUR62044410-RA">
    <property type="protein sequence ID" value="AUR62044410-RA:cds"/>
    <property type="gene ID" value="AUR62044410"/>
</dbReference>
<evidence type="ECO:0000256" key="6">
    <source>
        <dbReference type="ARBA" id="ARBA00022559"/>
    </source>
</evidence>
<evidence type="ECO:0000256" key="8">
    <source>
        <dbReference type="ARBA" id="ARBA00022723"/>
    </source>
</evidence>
<dbReference type="Gene3D" id="1.10.520.10">
    <property type="match status" value="1"/>
</dbReference>
<dbReference type="InterPro" id="IPR019794">
    <property type="entry name" value="Peroxidases_AS"/>
</dbReference>
<feature type="disulfide bond" evidence="19">
    <location>
        <begin position="172"/>
        <end position="197"/>
    </location>
</feature>
<keyword evidence="22" id="KW-1185">Reference proteome</keyword>
<keyword evidence="13 19" id="KW-1015">Disulfide bond</keyword>
<evidence type="ECO:0000256" key="7">
    <source>
        <dbReference type="ARBA" id="ARBA00022617"/>
    </source>
</evidence>
<dbReference type="GO" id="GO:0140825">
    <property type="term" value="F:lactoperoxidase activity"/>
    <property type="evidence" value="ECO:0007669"/>
    <property type="project" value="UniProtKB-EC"/>
</dbReference>
<feature type="active site" description="Proton acceptor" evidence="15">
    <location>
        <position position="37"/>
    </location>
</feature>
<dbReference type="FunFam" id="1.10.420.10:FF:000006">
    <property type="entry name" value="Peroxidase"/>
    <property type="match status" value="1"/>
</dbReference>
<keyword evidence="9" id="KW-0732">Signal</keyword>
<dbReference type="GO" id="GO:0042744">
    <property type="term" value="P:hydrogen peroxide catabolic process"/>
    <property type="evidence" value="ECO:0007669"/>
    <property type="project" value="InterPro"/>
</dbReference>
<keyword evidence="10 17" id="KW-0106">Calcium</keyword>
<dbReference type="Pfam" id="PF00141">
    <property type="entry name" value="peroxidase"/>
    <property type="match status" value="1"/>
</dbReference>
<comment type="catalytic activity">
    <reaction evidence="1">
        <text>2 a phenolic donor + H2O2 = 2 a phenolic radical donor + 2 H2O</text>
        <dbReference type="Rhea" id="RHEA:56136"/>
        <dbReference type="ChEBI" id="CHEBI:15377"/>
        <dbReference type="ChEBI" id="CHEBI:16240"/>
        <dbReference type="ChEBI" id="CHEBI:139520"/>
        <dbReference type="ChEBI" id="CHEBI:139521"/>
        <dbReference type="EC" id="1.11.1.7"/>
    </reaction>
</comment>
<name>A0A803NE63_CHEQI</name>
<evidence type="ECO:0000256" key="5">
    <source>
        <dbReference type="ARBA" id="ARBA00012313"/>
    </source>
</evidence>
<dbReference type="GO" id="GO:0020037">
    <property type="term" value="F:heme binding"/>
    <property type="evidence" value="ECO:0007669"/>
    <property type="project" value="InterPro"/>
</dbReference>
<keyword evidence="8 17" id="KW-0479">Metal-binding</keyword>
<reference evidence="21" key="1">
    <citation type="journal article" date="2017" name="Nature">
        <title>The genome of Chenopodium quinoa.</title>
        <authorList>
            <person name="Jarvis D.E."/>
            <person name="Ho Y.S."/>
            <person name="Lightfoot D.J."/>
            <person name="Schmoeckel S.M."/>
            <person name="Li B."/>
            <person name="Borm T.J.A."/>
            <person name="Ohyanagi H."/>
            <person name="Mineta K."/>
            <person name="Michell C.T."/>
            <person name="Saber N."/>
            <person name="Kharbatia N.M."/>
            <person name="Rupper R.R."/>
            <person name="Sharp A.R."/>
            <person name="Dally N."/>
            <person name="Boughton B.A."/>
            <person name="Woo Y.H."/>
            <person name="Gao G."/>
            <person name="Schijlen E.G.W.M."/>
            <person name="Guo X."/>
            <person name="Momin A.A."/>
            <person name="Negrao S."/>
            <person name="Al-Babili S."/>
            <person name="Gehring C."/>
            <person name="Roessner U."/>
            <person name="Jung C."/>
            <person name="Murphy K."/>
            <person name="Arold S.T."/>
            <person name="Gojobori T."/>
            <person name="van der Linden C.G."/>
            <person name="van Loo E.N."/>
            <person name="Jellen E.N."/>
            <person name="Maughan P.J."/>
            <person name="Tester M."/>
        </authorList>
    </citation>
    <scope>NUCLEOTIDE SEQUENCE [LARGE SCALE GENOMIC DNA]</scope>
    <source>
        <strain evidence="21">cv. PI 614886</strain>
    </source>
</reference>
<feature type="binding site" evidence="17">
    <location>
        <position position="212"/>
    </location>
    <ligand>
        <name>Ca(2+)</name>
        <dbReference type="ChEBI" id="CHEBI:29108"/>
        <label>2</label>
    </ligand>
</feature>
<dbReference type="CDD" id="cd00693">
    <property type="entry name" value="secretory_peroxidase"/>
    <property type="match status" value="1"/>
</dbReference>
<feature type="domain" description="Plant heme peroxidase family profile" evidence="20">
    <location>
        <begin position="1"/>
        <end position="294"/>
    </location>
</feature>
<dbReference type="PANTHER" id="PTHR31388">
    <property type="entry name" value="PEROXIDASE 72-RELATED"/>
    <property type="match status" value="1"/>
</dbReference>
<evidence type="ECO:0000256" key="4">
    <source>
        <dbReference type="ARBA" id="ARBA00006873"/>
    </source>
</evidence>
<keyword evidence="11" id="KW-0560">Oxidoreductase</keyword>
<evidence type="ECO:0000256" key="13">
    <source>
        <dbReference type="ARBA" id="ARBA00023157"/>
    </source>
</evidence>
<dbReference type="PRINTS" id="PR00458">
    <property type="entry name" value="PEROXIDASE"/>
</dbReference>
<feature type="binding site" evidence="17">
    <location>
        <position position="45"/>
    </location>
    <ligand>
        <name>Ca(2+)</name>
        <dbReference type="ChEBI" id="CHEBI:29108"/>
        <label>1</label>
    </ligand>
</feature>
<evidence type="ECO:0000256" key="15">
    <source>
        <dbReference type="PIRSR" id="PIRSR600823-1"/>
    </source>
</evidence>
<evidence type="ECO:0000259" key="20">
    <source>
        <dbReference type="PROSITE" id="PS50873"/>
    </source>
</evidence>
<dbReference type="InterPro" id="IPR019793">
    <property type="entry name" value="Peroxidases_heam-ligand_BS"/>
</dbReference>
<evidence type="ECO:0000313" key="22">
    <source>
        <dbReference type="Proteomes" id="UP000596660"/>
    </source>
</evidence>
<accession>A0A803NE63</accession>
<feature type="site" description="Transition state stabilizer" evidence="18">
    <location>
        <position position="33"/>
    </location>
</feature>
<sequence>MGASSCPNVEQIVYNTMKQAVSKEPRMGASILRLFFHDCFVNGCDASVLLDDTPTFTGEKTAKANANNSIRGFEVIDAIKCNLEAACPQTVSCADILALASRDGVRLLGGPTWKVPLGRRDARTASLSLANQNLPPPRSSLANLTSLFARQNLNINEMTALSGGHTIGLARCINFRPHIYNDTDIDPTFAATRQANCPKQAGNGDFNLAPLDRQTPNKFDNDYFQNLVQKRGLLHSDQELYNGGSQDSLVKKYSTNQAVFFQDFVAAMIKMGNIKLLTGVLLDSSSESTCGSGNKRSVASIPGLFPPPSPTAFRSADNNEVLSMDLGPNRAIKGQFAIVNHEARRALCVRHATPSNSGWQYMRGWQNKDTCVNGWSQQHSSNDGGALQRFLGTSVRNKDPYRQVVSGSYPLYGLGCDTEMGHQALTWDLNSRIISSEFMPNTNPSPDPFMRFSSYAVSRPNSNLQHSPSYHVTSPVGQI</sequence>
<keyword evidence="12 17" id="KW-0408">Iron</keyword>
<dbReference type="PRINTS" id="PR00461">
    <property type="entry name" value="PLPEROXIDASE"/>
</dbReference>
<feature type="binding site" evidence="17">
    <location>
        <position position="215"/>
    </location>
    <ligand>
        <name>Ca(2+)</name>
        <dbReference type="ChEBI" id="CHEBI:29108"/>
        <label>2</label>
    </ligand>
</feature>
<dbReference type="PROSITE" id="PS00435">
    <property type="entry name" value="PEROXIDASE_1"/>
    <property type="match status" value="1"/>
</dbReference>
<feature type="binding site" evidence="17">
    <location>
        <position position="220"/>
    </location>
    <ligand>
        <name>Ca(2+)</name>
        <dbReference type="ChEBI" id="CHEBI:29108"/>
        <label>2</label>
    </ligand>
</feature>
<feature type="binding site" evidence="17">
    <location>
        <position position="38"/>
    </location>
    <ligand>
        <name>Ca(2+)</name>
        <dbReference type="ChEBI" id="CHEBI:29108"/>
        <label>1</label>
    </ligand>
</feature>
<evidence type="ECO:0000256" key="11">
    <source>
        <dbReference type="ARBA" id="ARBA00023002"/>
    </source>
</evidence>
<dbReference type="GO" id="GO:0046872">
    <property type="term" value="F:metal ion binding"/>
    <property type="evidence" value="ECO:0007669"/>
    <property type="project" value="UniProtKB-KW"/>
</dbReference>
<evidence type="ECO:0000256" key="9">
    <source>
        <dbReference type="ARBA" id="ARBA00022729"/>
    </source>
</evidence>
<feature type="binding site" evidence="17">
    <location>
        <position position="41"/>
    </location>
    <ligand>
        <name>Ca(2+)</name>
        <dbReference type="ChEBI" id="CHEBI:29108"/>
        <label>1</label>
    </ligand>
</feature>
<feature type="binding site" evidence="17">
    <location>
        <position position="47"/>
    </location>
    <ligand>
        <name>Ca(2+)</name>
        <dbReference type="ChEBI" id="CHEBI:29108"/>
        <label>1</label>
    </ligand>
</feature>
<comment type="function">
    <text evidence="2">Removal of H(2)O(2), oxidation of toxic reductants, biosynthesis and degradation of lignin, suberization, auxin catabolism, response to environmental stresses such as wounding, pathogen attack and oxidative stress. These functions might be dependent on each isozyme/isoform in each plant tissue.</text>
</comment>
<evidence type="ECO:0000256" key="14">
    <source>
        <dbReference type="ARBA" id="ARBA00023180"/>
    </source>
</evidence>
<dbReference type="GO" id="GO:0005576">
    <property type="term" value="C:extracellular region"/>
    <property type="evidence" value="ECO:0007669"/>
    <property type="project" value="UniProtKB-SubCell"/>
</dbReference>
<evidence type="ECO:0000256" key="1">
    <source>
        <dbReference type="ARBA" id="ARBA00000189"/>
    </source>
</evidence>
<evidence type="ECO:0000256" key="10">
    <source>
        <dbReference type="ARBA" id="ARBA00022837"/>
    </source>
</evidence>
<evidence type="ECO:0000256" key="12">
    <source>
        <dbReference type="ARBA" id="ARBA00023004"/>
    </source>
</evidence>
<feature type="binding site" evidence="17">
    <location>
        <position position="59"/>
    </location>
    <ligand>
        <name>Ca(2+)</name>
        <dbReference type="ChEBI" id="CHEBI:29108"/>
        <label>1</label>
    </ligand>
</feature>
<dbReference type="Gene3D" id="1.10.420.10">
    <property type="entry name" value="Peroxidase, domain 2"/>
    <property type="match status" value="1"/>
</dbReference>
<dbReference type="InterPro" id="IPR000823">
    <property type="entry name" value="Peroxidase_pln"/>
</dbReference>
<dbReference type="InterPro" id="IPR002016">
    <property type="entry name" value="Haem_peroxidase"/>
</dbReference>
<dbReference type="Proteomes" id="UP000596660">
    <property type="component" value="Unplaced"/>
</dbReference>
<feature type="binding site" description="axial binding residue" evidence="17">
    <location>
        <position position="165"/>
    </location>
    <ligand>
        <name>heme b</name>
        <dbReference type="ChEBI" id="CHEBI:60344"/>
    </ligand>
    <ligandPart>
        <name>Fe</name>
        <dbReference type="ChEBI" id="CHEBI:18248"/>
    </ligandPart>
</feature>